<evidence type="ECO:0000313" key="4">
    <source>
        <dbReference type="EMBL" id="QGK69751.1"/>
    </source>
</evidence>
<dbReference type="GO" id="GO:0016705">
    <property type="term" value="F:oxidoreductase activity, acting on paired donors, with incorporation or reduction of molecular oxygen"/>
    <property type="evidence" value="ECO:0007669"/>
    <property type="project" value="InterPro"/>
</dbReference>
<dbReference type="Gene3D" id="3.50.50.60">
    <property type="entry name" value="FAD/NAD(P)-binding domain"/>
    <property type="match status" value="1"/>
</dbReference>
<keyword evidence="3" id="KW-0520">NAD</keyword>
<evidence type="ECO:0000256" key="1">
    <source>
        <dbReference type="ARBA" id="ARBA00006599"/>
    </source>
</evidence>
<reference evidence="5" key="1">
    <citation type="submission" date="2019-11" db="EMBL/GenBank/DDBJ databases">
        <title>The complete genome sequence of Saccharopolyspora sp. E2A.</title>
        <authorList>
            <person name="Zhang G."/>
        </authorList>
    </citation>
    <scope>NUCLEOTIDE SEQUENCE [LARGE SCALE GENOMIC DNA]</scope>
    <source>
        <strain evidence="5">E2A</strain>
    </source>
</reference>
<dbReference type="InterPro" id="IPR036188">
    <property type="entry name" value="FAD/NAD-bd_sf"/>
</dbReference>
<dbReference type="KEGG" id="sace:GIY23_09675"/>
<sequence>MADVVVVGSGPAGRAVSAACADAGLHVVLVAPAPRRVWANTYAAWHDELPPEPARHTVATRADRVVAIGTTEHAWHRPYAVLDNTALWQHLWRPDVEEVIGKVATAEHADTGSTVVLTDGRRLATAAIVDASGPTRALSGGRPARTPAHQTAVGVIVRDVDAEPLRPRGTAVFMNWRQAPDTRGGWPTFLYGVPVSPGQVLLEETSLARRPALPLAQLRRRLHGRLQEAGVEVPDDAFEERVRFPVDDPLPKPSRVIPFGATAGLIHPASGFSVAASLRLAPWIAGAIAAGLPAGPSAAARAAWSILWPPSSLATHEMRRRALRALLALPPDEVPEFFEQFFGLDERHRRAFLSPVPDPSSTVTAMASMFRDASWTLRSQLITGVVAPRRSEAHHGLGGL</sequence>
<proteinExistence type="inferred from homology"/>
<dbReference type="PANTHER" id="PTHR39757:SF5">
    <property type="entry name" value="OS02G0190600 PROTEIN"/>
    <property type="match status" value="1"/>
</dbReference>
<dbReference type="AlphaFoldDB" id="A0A5Q3Q550"/>
<dbReference type="EMBL" id="CP045929">
    <property type="protein sequence ID" value="QGK69751.1"/>
    <property type="molecule type" value="Genomic_DNA"/>
</dbReference>
<dbReference type="InterPro" id="IPR010108">
    <property type="entry name" value="Lycopene_cyclase_b/e"/>
</dbReference>
<name>A0A5Q3Q550_9PSEU</name>
<evidence type="ECO:0000256" key="3">
    <source>
        <dbReference type="ARBA" id="ARBA00023027"/>
    </source>
</evidence>
<keyword evidence="5" id="KW-1185">Reference proteome</keyword>
<dbReference type="PANTHER" id="PTHR39757">
    <property type="match status" value="1"/>
</dbReference>
<evidence type="ECO:0000256" key="2">
    <source>
        <dbReference type="ARBA" id="ARBA00022746"/>
    </source>
</evidence>
<gene>
    <name evidence="4" type="ORF">GIY23_09675</name>
</gene>
<protein>
    <submittedName>
        <fullName evidence="4">Lycopene cyclase family protein</fullName>
    </submittedName>
</protein>
<dbReference type="NCBIfam" id="TIGR01790">
    <property type="entry name" value="carotene-cycl"/>
    <property type="match status" value="1"/>
</dbReference>
<dbReference type="GO" id="GO:0016860">
    <property type="term" value="F:intramolecular oxidoreductase activity"/>
    <property type="evidence" value="ECO:0007669"/>
    <property type="project" value="UniProtKB-ARBA"/>
</dbReference>
<comment type="similarity">
    <text evidence="1">Belongs to the lycopene cyclase family.</text>
</comment>
<dbReference type="SUPFAM" id="SSF51905">
    <property type="entry name" value="FAD/NAD(P)-binding domain"/>
    <property type="match status" value="1"/>
</dbReference>
<dbReference type="Proteomes" id="UP000371041">
    <property type="component" value="Chromosome"/>
</dbReference>
<accession>A0A5Q3Q550</accession>
<evidence type="ECO:0000313" key="5">
    <source>
        <dbReference type="Proteomes" id="UP000371041"/>
    </source>
</evidence>
<organism evidence="4 5">
    <name type="scientific">Allosaccharopolyspora coralli</name>
    <dbReference type="NCBI Taxonomy" id="2665642"/>
    <lineage>
        <taxon>Bacteria</taxon>
        <taxon>Bacillati</taxon>
        <taxon>Actinomycetota</taxon>
        <taxon>Actinomycetes</taxon>
        <taxon>Pseudonocardiales</taxon>
        <taxon>Pseudonocardiaceae</taxon>
        <taxon>Allosaccharopolyspora</taxon>
    </lineage>
</organism>
<dbReference type="GO" id="GO:0016117">
    <property type="term" value="P:carotenoid biosynthetic process"/>
    <property type="evidence" value="ECO:0007669"/>
    <property type="project" value="UniProtKB-KW"/>
</dbReference>
<keyword evidence="2" id="KW-0125">Carotenoid biosynthesis</keyword>
<dbReference type="RefSeq" id="WP_154076345.1">
    <property type="nucleotide sequence ID" value="NZ_CP045929.1"/>
</dbReference>
<dbReference type="Pfam" id="PF05834">
    <property type="entry name" value="Lycopene_cycl"/>
    <property type="match status" value="1"/>
</dbReference>